<dbReference type="Pfam" id="PF06046">
    <property type="entry name" value="Sec6"/>
    <property type="match status" value="1"/>
</dbReference>
<proteinExistence type="predicted"/>
<keyword evidence="2" id="KW-1185">Reference proteome</keyword>
<protein>
    <submittedName>
        <fullName evidence="1">Uncharacterized protein</fullName>
    </submittedName>
</protein>
<gene>
    <name evidence="1" type="ORF">RIMI_LOCUS17476291</name>
</gene>
<sequence length="280" mass="31667">MTNRQRQKHLTWAKEKKNRTVVRDPRSQSLEEEWRGHNPSCWRSSSYLEGVGHGLAQLHVALSDVRHVQQALSEVRDIWQENACPLTKLQPIRQLVMEHVQLSVVIQSLPYLHAVPTLIAQSRDLIEKRHLLEAHVALRDLESLRDGILYRLQKAGASPDSTDVHIDDEGADLVQQFFAGVQEVSEELGAILFSLAKSAVGVARSDPSLLVSAIRIIEREEFLDAEETRGSMQQLWRPPGRPKHWKALFLKALEKGVCDRVMAPEPLCAKISAQLIWPSV</sequence>
<dbReference type="EMBL" id="CAUEEQ010051089">
    <property type="protein sequence ID" value="CAJ0960850.1"/>
    <property type="molecule type" value="Genomic_DNA"/>
</dbReference>
<reference evidence="1" key="1">
    <citation type="submission" date="2023-07" db="EMBL/GenBank/DDBJ databases">
        <authorList>
            <person name="Stuckert A."/>
        </authorList>
    </citation>
    <scope>NUCLEOTIDE SEQUENCE</scope>
</reference>
<evidence type="ECO:0000313" key="1">
    <source>
        <dbReference type="EMBL" id="CAJ0960850.1"/>
    </source>
</evidence>
<dbReference type="PANTHER" id="PTHR21292">
    <property type="entry name" value="EXOCYST COMPLEX COMPONENT SEC6-RELATED"/>
    <property type="match status" value="1"/>
</dbReference>
<dbReference type="PANTHER" id="PTHR21292:SF12">
    <property type="entry name" value="EXOCYST COMPLEX COMPONENT 3-LIKE PROTEIN"/>
    <property type="match status" value="1"/>
</dbReference>
<dbReference type="Proteomes" id="UP001176940">
    <property type="component" value="Unassembled WGS sequence"/>
</dbReference>
<comment type="caution">
    <text evidence="1">The sequence shown here is derived from an EMBL/GenBank/DDBJ whole genome shotgun (WGS) entry which is preliminary data.</text>
</comment>
<evidence type="ECO:0000313" key="2">
    <source>
        <dbReference type="Proteomes" id="UP001176940"/>
    </source>
</evidence>
<name>A0ABN9MEK9_9NEOB</name>
<accession>A0ABN9MEK9</accession>
<dbReference type="InterPro" id="IPR010326">
    <property type="entry name" value="EXOC3/Sec6"/>
</dbReference>
<organism evidence="1 2">
    <name type="scientific">Ranitomeya imitator</name>
    <name type="common">mimic poison frog</name>
    <dbReference type="NCBI Taxonomy" id="111125"/>
    <lineage>
        <taxon>Eukaryota</taxon>
        <taxon>Metazoa</taxon>
        <taxon>Chordata</taxon>
        <taxon>Craniata</taxon>
        <taxon>Vertebrata</taxon>
        <taxon>Euteleostomi</taxon>
        <taxon>Amphibia</taxon>
        <taxon>Batrachia</taxon>
        <taxon>Anura</taxon>
        <taxon>Neobatrachia</taxon>
        <taxon>Hyloidea</taxon>
        <taxon>Dendrobatidae</taxon>
        <taxon>Dendrobatinae</taxon>
        <taxon>Ranitomeya</taxon>
    </lineage>
</organism>